<dbReference type="SUPFAM" id="SSF57850">
    <property type="entry name" value="RING/U-box"/>
    <property type="match status" value="1"/>
</dbReference>
<dbReference type="Pfam" id="PF13639">
    <property type="entry name" value="zf-RING_2"/>
    <property type="match status" value="1"/>
</dbReference>
<keyword evidence="1" id="KW-0863">Zinc-finger</keyword>
<keyword evidence="7" id="KW-1185">Reference proteome</keyword>
<dbReference type="SUPFAM" id="SSF68906">
    <property type="entry name" value="SAP domain"/>
    <property type="match status" value="1"/>
</dbReference>
<dbReference type="InterPro" id="IPR013083">
    <property type="entry name" value="Znf_RING/FYVE/PHD"/>
</dbReference>
<organism evidence="6 7">
    <name type="scientific">Tetradesmus obliquus</name>
    <name type="common">Green alga</name>
    <name type="synonym">Acutodesmus obliquus</name>
    <dbReference type="NCBI Taxonomy" id="3088"/>
    <lineage>
        <taxon>Eukaryota</taxon>
        <taxon>Viridiplantae</taxon>
        <taxon>Chlorophyta</taxon>
        <taxon>core chlorophytes</taxon>
        <taxon>Chlorophyceae</taxon>
        <taxon>CS clade</taxon>
        <taxon>Sphaeropleales</taxon>
        <taxon>Scenedesmaceae</taxon>
        <taxon>Tetradesmus</taxon>
    </lineage>
</organism>
<gene>
    <name evidence="6" type="ORF">BQ4739_LOCUS18506</name>
    <name evidence="5" type="ORF">BQ4739_LOCUS3095</name>
</gene>
<keyword evidence="3" id="KW-0812">Transmembrane</keyword>
<evidence type="ECO:0000313" key="7">
    <source>
        <dbReference type="Proteomes" id="UP000256970"/>
    </source>
</evidence>
<dbReference type="Proteomes" id="UP000256970">
    <property type="component" value="Unassembled WGS sequence"/>
</dbReference>
<keyword evidence="3" id="KW-0472">Membrane</keyword>
<proteinExistence type="predicted"/>
<dbReference type="GO" id="GO:0061630">
    <property type="term" value="F:ubiquitin protein ligase activity"/>
    <property type="evidence" value="ECO:0007669"/>
    <property type="project" value="TreeGrafter"/>
</dbReference>
<dbReference type="SMART" id="SM00184">
    <property type="entry name" value="RING"/>
    <property type="match status" value="1"/>
</dbReference>
<evidence type="ECO:0000313" key="5">
    <source>
        <dbReference type="EMBL" id="SZX62515.1"/>
    </source>
</evidence>
<evidence type="ECO:0000256" key="2">
    <source>
        <dbReference type="SAM" id="MobiDB-lite"/>
    </source>
</evidence>
<dbReference type="AlphaFoldDB" id="A0A383WLA2"/>
<feature type="region of interest" description="Disordered" evidence="2">
    <location>
        <begin position="76"/>
        <end position="101"/>
    </location>
</feature>
<reference evidence="6 7" key="1">
    <citation type="submission" date="2016-10" db="EMBL/GenBank/DDBJ databases">
        <authorList>
            <person name="Cai Z."/>
        </authorList>
    </citation>
    <scope>NUCLEOTIDE SEQUENCE [LARGE SCALE GENOMIC DNA]</scope>
</reference>
<dbReference type="Gene3D" id="3.30.40.10">
    <property type="entry name" value="Zinc/RING finger domain, C3HC4 (zinc finger)"/>
    <property type="match status" value="1"/>
</dbReference>
<feature type="compositionally biased region" description="Low complexity" evidence="2">
    <location>
        <begin position="76"/>
        <end position="99"/>
    </location>
</feature>
<dbReference type="PROSITE" id="PS50089">
    <property type="entry name" value="ZF_RING_2"/>
    <property type="match status" value="1"/>
</dbReference>
<dbReference type="InterPro" id="IPR036361">
    <property type="entry name" value="SAP_dom_sf"/>
</dbReference>
<evidence type="ECO:0000313" key="6">
    <source>
        <dbReference type="EMBL" id="SZX78191.1"/>
    </source>
</evidence>
<accession>A0A383WLA2</accession>
<dbReference type="InterPro" id="IPR051826">
    <property type="entry name" value="E3_ubiquitin-ligase_domain"/>
</dbReference>
<dbReference type="PANTHER" id="PTHR22765:SF411">
    <property type="entry name" value="OS02G0248440 PROTEIN"/>
    <property type="match status" value="1"/>
</dbReference>
<evidence type="ECO:0000256" key="1">
    <source>
        <dbReference type="PROSITE-ProRule" id="PRU00175"/>
    </source>
</evidence>
<name>A0A383WLA2_TETOB</name>
<evidence type="ECO:0000259" key="4">
    <source>
        <dbReference type="PROSITE" id="PS50089"/>
    </source>
</evidence>
<dbReference type="PANTHER" id="PTHR22765">
    <property type="entry name" value="RING FINGER AND PROTEASE ASSOCIATED DOMAIN-CONTAINING"/>
    <property type="match status" value="1"/>
</dbReference>
<evidence type="ECO:0000256" key="3">
    <source>
        <dbReference type="SAM" id="Phobius"/>
    </source>
</evidence>
<sequence length="226" mass="24345">MFALPALLNGGIPQLVAGIVHVVTSIAGDGWLAVLLTLLVAAGMAAATVYMWRQMASTRIGQTIRQLLFTGMQGGTTAAAGAQHPGQQQQQQQQQQARTAEQRQQRWDQVVSVLQKLPMDTVMTRAGLDQLTPHELKQRLSQQHISCTGCVEKQELVEKLLEAGGSSGASCSICCEDYAGGDVVRVLPCKHRYHVECIDRWLLSSSDCSRLPACPLCNASLLPPGA</sequence>
<dbReference type="GO" id="GO:0008270">
    <property type="term" value="F:zinc ion binding"/>
    <property type="evidence" value="ECO:0007669"/>
    <property type="project" value="UniProtKB-KW"/>
</dbReference>
<dbReference type="STRING" id="3088.A0A383WLA2"/>
<feature type="transmembrane region" description="Helical" evidence="3">
    <location>
        <begin position="31"/>
        <end position="52"/>
    </location>
</feature>
<keyword evidence="3" id="KW-1133">Transmembrane helix</keyword>
<dbReference type="EMBL" id="FNXT01000235">
    <property type="protein sequence ID" value="SZX62515.1"/>
    <property type="molecule type" value="Genomic_DNA"/>
</dbReference>
<dbReference type="EMBL" id="FNXT01001308">
    <property type="protein sequence ID" value="SZX78191.1"/>
    <property type="molecule type" value="Genomic_DNA"/>
</dbReference>
<keyword evidence="1" id="KW-0479">Metal-binding</keyword>
<dbReference type="InterPro" id="IPR001841">
    <property type="entry name" value="Znf_RING"/>
</dbReference>
<keyword evidence="1" id="KW-0862">Zinc</keyword>
<protein>
    <recommendedName>
        <fullName evidence="4">RING-type domain-containing protein</fullName>
    </recommendedName>
</protein>
<feature type="domain" description="RING-type" evidence="4">
    <location>
        <begin position="171"/>
        <end position="218"/>
    </location>
</feature>
<dbReference type="Gene3D" id="1.10.720.140">
    <property type="match status" value="1"/>
</dbReference>
<dbReference type="GO" id="GO:0006511">
    <property type="term" value="P:ubiquitin-dependent protein catabolic process"/>
    <property type="evidence" value="ECO:0007669"/>
    <property type="project" value="TreeGrafter"/>
</dbReference>